<evidence type="ECO:0000259" key="1">
    <source>
        <dbReference type="PROSITE" id="PS50235"/>
    </source>
</evidence>
<dbReference type="PANTHER" id="PTHR21646:SF76">
    <property type="entry name" value="UBIQUITIN CARBOXYL-TERMINAL HYDROLASE 32"/>
    <property type="match status" value="1"/>
</dbReference>
<name>A0A1R2CCM1_9CILI</name>
<sequence length="1124" mass="128208">MGSCIGRRTEVQINAIVPSKAFGQNNALLDKWSEQQVKLLSKKFNEFKTTEGLDFEGFEKLFKDCSYIPKGVIRNCFNQFALPGFNVMNFRNFCVLVAKIFLSNKKDKAELIFRIFSSGDDTKWTDEEKNMFNISYREYMKLIGRNGEVQFGGNANIIDFVEWAMKNIDFMYILKPFELIPSPEKEKNLINSHLDELKPTGGLVVCLVSNQWWDAWRNYVTYGRPTELTNSFTKSINIGDRPVSIDNSHLLAGDSDIKLRLNLKKDKDFVVVSEKTWSLLLEWYSGGPKITRKYIYQGKNLMLELYPPILTIIPVLINGYPSNSNSVTMLFSLTNKFNEVLEKAAKALGKPIDNSRIWVKSKGIWIVPNFTETIDQVKIMEEEVLFETLVNDRVKTYWPRDLVKDKLISFPSNTITASSSNSEDSKRSDLKKVTYTRAVKSPGIVGLINLGNTCYFNCIIQSLVHTPLLQEFFASNSISSFLNKNINPEQSLALEISNLSKEIWTGVLSRVNPLKLFKCFTSRFPMFEDKEQHDCHEFLSMILEALHDELRREGSEEIKTTVILEDPENKQLEISENGSSVQVEKLVDKKIGNYLLNISDNQWHMLQGTQGSIVSDICAGQTKTTLTCNSCGCRRILFEIFTNLSLPIPITTSIPLYITIVPLFGNISKMALMVSKHCKVKEIIDNICQFSGITIEKLSLIEGSISYSLTYLDLHLNSSLDHLGISQKADLYAFETRKTIESCEELGKKARKYDSNLEVGAQVDVQHGEKWVTGKILEVKKNFITEYLVEYDYQTYTEWKSSSQIDIFRSKTSSSQCQPQQIALIHIINNGTRKIIGFPFILSIGNWYTYEDLYNLAISSSMRMCSKDAKTGQTYFRLLILDPISFKCGICRAYSGCAGCPLLKSKTEVRNLGQSMRRVCIAAEWIESFFVEDVKCDLSVAQVKEKEKEINKPIDLNMCLDAFTNEENVDMQCEKCKAKNMKMKMEIWRVPDILILSLKRFTYSNGVAEKIDNFVNYPFFGFEISQYVKSIENASKIVLSTSASMNSYDLYAVVLHSGNISGGHYTTLLKMQSPTNWVLYDDDSTLELKDSPENSTLIASSYLLFYRRRRFSSSNVINLTYNSI</sequence>
<dbReference type="PROSITE" id="PS00973">
    <property type="entry name" value="USP_2"/>
    <property type="match status" value="1"/>
</dbReference>
<dbReference type="SUPFAM" id="SSF54001">
    <property type="entry name" value="Cysteine proteinases"/>
    <property type="match status" value="1"/>
</dbReference>
<dbReference type="InterPro" id="IPR001394">
    <property type="entry name" value="Peptidase_C19_UCH"/>
</dbReference>
<dbReference type="PROSITE" id="PS50235">
    <property type="entry name" value="USP_3"/>
    <property type="match status" value="1"/>
</dbReference>
<dbReference type="InterPro" id="IPR018200">
    <property type="entry name" value="USP_CS"/>
</dbReference>
<keyword evidence="4" id="KW-1185">Reference proteome</keyword>
<evidence type="ECO:0000313" key="3">
    <source>
        <dbReference type="EMBL" id="OMJ86751.1"/>
    </source>
</evidence>
<dbReference type="PROSITE" id="PS00972">
    <property type="entry name" value="USP_1"/>
    <property type="match status" value="1"/>
</dbReference>
<dbReference type="InterPro" id="IPR028889">
    <property type="entry name" value="USP"/>
</dbReference>
<feature type="domain" description="USP" evidence="1">
    <location>
        <begin position="445"/>
        <end position="1109"/>
    </location>
</feature>
<dbReference type="Pfam" id="PF00443">
    <property type="entry name" value="UCH"/>
    <property type="match status" value="2"/>
</dbReference>
<dbReference type="Proteomes" id="UP000187209">
    <property type="component" value="Unassembled WGS sequence"/>
</dbReference>
<gene>
    <name evidence="3" type="ORF">SteCoe_11688</name>
</gene>
<dbReference type="Gene3D" id="3.90.70.10">
    <property type="entry name" value="Cysteine proteinases"/>
    <property type="match status" value="2"/>
</dbReference>
<dbReference type="GO" id="GO:0004843">
    <property type="term" value="F:cysteine-type deubiquitinase activity"/>
    <property type="evidence" value="ECO:0007669"/>
    <property type="project" value="InterPro"/>
</dbReference>
<evidence type="ECO:0000313" key="4">
    <source>
        <dbReference type="Proteomes" id="UP000187209"/>
    </source>
</evidence>
<dbReference type="CDD" id="cd02257">
    <property type="entry name" value="Peptidase_C19"/>
    <property type="match status" value="1"/>
</dbReference>
<feature type="domain" description="DUSP" evidence="2">
    <location>
        <begin position="181"/>
        <end position="295"/>
    </location>
</feature>
<accession>A0A1R2CCM1</accession>
<dbReference type="InterPro" id="IPR050185">
    <property type="entry name" value="Ub_carboxyl-term_hydrolase"/>
</dbReference>
<dbReference type="SUPFAM" id="SSF47473">
    <property type="entry name" value="EF-hand"/>
    <property type="match status" value="1"/>
</dbReference>
<dbReference type="PROSITE" id="PS51283">
    <property type="entry name" value="DUSP"/>
    <property type="match status" value="1"/>
</dbReference>
<dbReference type="EMBL" id="MPUH01000196">
    <property type="protein sequence ID" value="OMJ86751.1"/>
    <property type="molecule type" value="Genomic_DNA"/>
</dbReference>
<reference evidence="3 4" key="1">
    <citation type="submission" date="2016-11" db="EMBL/GenBank/DDBJ databases">
        <title>The macronuclear genome of Stentor coeruleus: a giant cell with tiny introns.</title>
        <authorList>
            <person name="Slabodnick M."/>
            <person name="Ruby J.G."/>
            <person name="Reiff S.B."/>
            <person name="Swart E.C."/>
            <person name="Gosai S."/>
            <person name="Prabakaran S."/>
            <person name="Witkowska E."/>
            <person name="Larue G.E."/>
            <person name="Fisher S."/>
            <person name="Freeman R.M."/>
            <person name="Gunawardena J."/>
            <person name="Chu W."/>
            <person name="Stover N.A."/>
            <person name="Gregory B.D."/>
            <person name="Nowacki M."/>
            <person name="Derisi J."/>
            <person name="Roy S.W."/>
            <person name="Marshall W.F."/>
            <person name="Sood P."/>
        </authorList>
    </citation>
    <scope>NUCLEOTIDE SEQUENCE [LARGE SCALE GENOMIC DNA]</scope>
    <source>
        <strain evidence="3">WM001</strain>
    </source>
</reference>
<dbReference type="AlphaFoldDB" id="A0A1R2CCM1"/>
<comment type="caution">
    <text evidence="3">The sequence shown here is derived from an EMBL/GenBank/DDBJ whole genome shotgun (WGS) entry which is preliminary data.</text>
</comment>
<dbReference type="OrthoDB" id="313176at2759"/>
<evidence type="ECO:0000259" key="2">
    <source>
        <dbReference type="PROSITE" id="PS51283"/>
    </source>
</evidence>
<dbReference type="InterPro" id="IPR038765">
    <property type="entry name" value="Papain-like_cys_pep_sf"/>
</dbReference>
<protein>
    <submittedName>
        <fullName evidence="3">Uncharacterized protein</fullName>
    </submittedName>
</protein>
<dbReference type="SMART" id="SM00695">
    <property type="entry name" value="DUSP"/>
    <property type="match status" value="1"/>
</dbReference>
<organism evidence="3 4">
    <name type="scientific">Stentor coeruleus</name>
    <dbReference type="NCBI Taxonomy" id="5963"/>
    <lineage>
        <taxon>Eukaryota</taxon>
        <taxon>Sar</taxon>
        <taxon>Alveolata</taxon>
        <taxon>Ciliophora</taxon>
        <taxon>Postciliodesmatophora</taxon>
        <taxon>Heterotrichea</taxon>
        <taxon>Heterotrichida</taxon>
        <taxon>Stentoridae</taxon>
        <taxon>Stentor</taxon>
    </lineage>
</organism>
<dbReference type="PANTHER" id="PTHR21646">
    <property type="entry name" value="UBIQUITIN CARBOXYL-TERMINAL HYDROLASE"/>
    <property type="match status" value="1"/>
</dbReference>
<dbReference type="GO" id="GO:0016579">
    <property type="term" value="P:protein deubiquitination"/>
    <property type="evidence" value="ECO:0007669"/>
    <property type="project" value="InterPro"/>
</dbReference>
<proteinExistence type="predicted"/>
<dbReference type="Gene3D" id="3.30.2230.10">
    <property type="entry name" value="DUSP-like"/>
    <property type="match status" value="1"/>
</dbReference>
<dbReference type="InterPro" id="IPR011992">
    <property type="entry name" value="EF-hand-dom_pair"/>
</dbReference>
<dbReference type="SUPFAM" id="SSF143791">
    <property type="entry name" value="DUSP-like"/>
    <property type="match status" value="1"/>
</dbReference>
<dbReference type="InterPro" id="IPR035927">
    <property type="entry name" value="DUSP-like_sf"/>
</dbReference>
<dbReference type="Pfam" id="PF06337">
    <property type="entry name" value="DUSP"/>
    <property type="match status" value="1"/>
</dbReference>
<dbReference type="InterPro" id="IPR006615">
    <property type="entry name" value="Pept_C19_DUSP"/>
</dbReference>